<comment type="caution">
    <text evidence="2">The sequence shown here is derived from an EMBL/GenBank/DDBJ whole genome shotgun (WGS) entry which is preliminary data.</text>
</comment>
<gene>
    <name evidence="2" type="ORF">CBYS24578_00001251</name>
</gene>
<organism evidence="2 3">
    <name type="scientific">Clonostachys byssicola</name>
    <dbReference type="NCBI Taxonomy" id="160290"/>
    <lineage>
        <taxon>Eukaryota</taxon>
        <taxon>Fungi</taxon>
        <taxon>Dikarya</taxon>
        <taxon>Ascomycota</taxon>
        <taxon>Pezizomycotina</taxon>
        <taxon>Sordariomycetes</taxon>
        <taxon>Hypocreomycetidae</taxon>
        <taxon>Hypocreales</taxon>
        <taxon>Bionectriaceae</taxon>
        <taxon>Clonostachys</taxon>
    </lineage>
</organism>
<evidence type="ECO:0000313" key="2">
    <source>
        <dbReference type="EMBL" id="CAH0001036.1"/>
    </source>
</evidence>
<evidence type="ECO:0000313" key="3">
    <source>
        <dbReference type="Proteomes" id="UP000754883"/>
    </source>
</evidence>
<accession>A0A9N9UYK2</accession>
<protein>
    <submittedName>
        <fullName evidence="2">Uncharacterized protein</fullName>
    </submittedName>
</protein>
<dbReference type="AlphaFoldDB" id="A0A9N9UYK2"/>
<reference evidence="2 3" key="2">
    <citation type="submission" date="2021-10" db="EMBL/GenBank/DDBJ databases">
        <authorList>
            <person name="Piombo E."/>
        </authorList>
    </citation>
    <scope>NUCLEOTIDE SEQUENCE [LARGE SCALE GENOMIC DNA]</scope>
</reference>
<dbReference type="EMBL" id="CABFNO020001560">
    <property type="protein sequence ID" value="CAH0001036.1"/>
    <property type="molecule type" value="Genomic_DNA"/>
</dbReference>
<dbReference type="Proteomes" id="UP000754883">
    <property type="component" value="Unassembled WGS sequence"/>
</dbReference>
<dbReference type="OrthoDB" id="10646551at2759"/>
<keyword evidence="3" id="KW-1185">Reference proteome</keyword>
<proteinExistence type="predicted"/>
<name>A0A9N9UYK2_9HYPO</name>
<sequence length="235" mass="26654">MLPGVDGTNGPRQLPDEAPWITRSPDGSGWPVVVDKDEDVVTANGNLPVPANGTTSEVAAPGDDQMVNFYLREDENRERENRSFWQARGQEGCRGHSRRRSCGRGLSQDLKGALSRVTGPKQRLPNMVPPYDVDKTTEANTMLGVKSRFRAYQMLHSFRVALECRWNFPGQSQIRLDSARKEWCITCRAAISHYAVDRQWLLVEGLRPLFCRYCRFSRQRQLLVHANIAGTHCIR</sequence>
<reference evidence="3" key="1">
    <citation type="submission" date="2019-06" db="EMBL/GenBank/DDBJ databases">
        <authorList>
            <person name="Broberg M."/>
        </authorList>
    </citation>
    <scope>NUCLEOTIDE SEQUENCE [LARGE SCALE GENOMIC DNA]</scope>
</reference>
<feature type="region of interest" description="Disordered" evidence="1">
    <location>
        <begin position="1"/>
        <end position="29"/>
    </location>
</feature>
<evidence type="ECO:0000256" key="1">
    <source>
        <dbReference type="SAM" id="MobiDB-lite"/>
    </source>
</evidence>